<dbReference type="GO" id="GO:0099095">
    <property type="term" value="F:ligand-gated monoatomic anion channel activity"/>
    <property type="evidence" value="ECO:0007669"/>
    <property type="project" value="UniProtKB-ARBA"/>
</dbReference>
<dbReference type="STRING" id="299467.A0A443SF20"/>
<dbReference type="InterPro" id="IPR038050">
    <property type="entry name" value="Neuro_actylchol_rec"/>
</dbReference>
<comment type="caution">
    <text evidence="3">The sequence shown here is derived from an EMBL/GenBank/DDBJ whole genome shotgun (WGS) entry which is preliminary data.</text>
</comment>
<reference evidence="3 4" key="1">
    <citation type="journal article" date="2018" name="Gigascience">
        <title>Genomes of trombidid mites reveal novel predicted allergens and laterally-transferred genes associated with secondary metabolism.</title>
        <authorList>
            <person name="Dong X."/>
            <person name="Chaisiri K."/>
            <person name="Xia D."/>
            <person name="Armstrong S.D."/>
            <person name="Fang Y."/>
            <person name="Donnelly M.J."/>
            <person name="Kadowaki T."/>
            <person name="McGarry J.W."/>
            <person name="Darby A.C."/>
            <person name="Makepeace B.L."/>
        </authorList>
    </citation>
    <scope>NUCLEOTIDE SEQUENCE [LARGE SCALE GENOMIC DNA]</scope>
    <source>
        <strain evidence="3">UoL-UT</strain>
    </source>
</reference>
<accession>A0A443SF20</accession>
<protein>
    <submittedName>
        <fullName evidence="3">Glycine receptor subunit alphaz1-like protein</fullName>
    </submittedName>
</protein>
<dbReference type="GO" id="GO:0005254">
    <property type="term" value="F:chloride channel activity"/>
    <property type="evidence" value="ECO:0007669"/>
    <property type="project" value="UniProtKB-ARBA"/>
</dbReference>
<evidence type="ECO:0000313" key="4">
    <source>
        <dbReference type="Proteomes" id="UP000288716"/>
    </source>
</evidence>
<dbReference type="AlphaFoldDB" id="A0A443SF20"/>
<keyword evidence="1" id="KW-1133">Transmembrane helix</keyword>
<dbReference type="GO" id="GO:0016020">
    <property type="term" value="C:membrane"/>
    <property type="evidence" value="ECO:0007669"/>
    <property type="project" value="InterPro"/>
</dbReference>
<keyword evidence="3" id="KW-0675">Receptor</keyword>
<dbReference type="EMBL" id="NCKV01003050">
    <property type="protein sequence ID" value="RWS26111.1"/>
    <property type="molecule type" value="Genomic_DNA"/>
</dbReference>
<evidence type="ECO:0000313" key="3">
    <source>
        <dbReference type="EMBL" id="RWS26111.1"/>
    </source>
</evidence>
<gene>
    <name evidence="3" type="ORF">B4U80_00844</name>
</gene>
<dbReference type="Pfam" id="PF02932">
    <property type="entry name" value="Neur_chan_memb"/>
    <property type="match status" value="1"/>
</dbReference>
<evidence type="ECO:0000256" key="1">
    <source>
        <dbReference type="SAM" id="Phobius"/>
    </source>
</evidence>
<proteinExistence type="predicted"/>
<keyword evidence="1" id="KW-0472">Membrane</keyword>
<dbReference type="VEuPathDB" id="VectorBase:LDEU005929"/>
<dbReference type="InterPro" id="IPR006028">
    <property type="entry name" value="GABAA/Glycine_rcpt"/>
</dbReference>
<dbReference type="Proteomes" id="UP000288716">
    <property type="component" value="Unassembled WGS sequence"/>
</dbReference>
<feature type="domain" description="Neurotransmitter-gated ion-channel transmembrane" evidence="2">
    <location>
        <begin position="10"/>
        <end position="63"/>
    </location>
</feature>
<feature type="transmembrane region" description="Helical" evidence="1">
    <location>
        <begin position="48"/>
        <end position="68"/>
    </location>
</feature>
<keyword evidence="4" id="KW-1185">Reference proteome</keyword>
<dbReference type="Gene3D" id="1.20.58.390">
    <property type="entry name" value="Neurotransmitter-gated ion-channel transmembrane domain"/>
    <property type="match status" value="1"/>
</dbReference>
<dbReference type="PRINTS" id="PR00253">
    <property type="entry name" value="GABAARECEPTR"/>
</dbReference>
<sequence length="171" mass="19613">MIEAEGSGYDVMPARVILCVTTVLALVTQYTAVKNGLPPVSYATAVDIWMILCMLFIIFAICTLTLGYKWSRRDIVLRYNIANLDKTVNIWPYKWAVKPHYNPKIVPKGDLPAAVSTHQPRTQTVQMRKSRSAKLDRYCRILHPIAFTSFGIAYWGFLYLKLLLTDDNKYY</sequence>
<keyword evidence="1" id="KW-0812">Transmembrane</keyword>
<dbReference type="GO" id="GO:0004888">
    <property type="term" value="F:transmembrane signaling receptor activity"/>
    <property type="evidence" value="ECO:0007669"/>
    <property type="project" value="InterPro"/>
</dbReference>
<dbReference type="SUPFAM" id="SSF90112">
    <property type="entry name" value="Neurotransmitter-gated ion-channel transmembrane pore"/>
    <property type="match status" value="1"/>
</dbReference>
<evidence type="ECO:0000259" key="2">
    <source>
        <dbReference type="Pfam" id="PF02932"/>
    </source>
</evidence>
<feature type="transmembrane region" description="Helical" evidence="1">
    <location>
        <begin position="12"/>
        <end position="33"/>
    </location>
</feature>
<dbReference type="InterPro" id="IPR036719">
    <property type="entry name" value="Neuro-gated_channel_TM_sf"/>
</dbReference>
<dbReference type="GO" id="GO:0005230">
    <property type="term" value="F:extracellular ligand-gated monoatomic ion channel activity"/>
    <property type="evidence" value="ECO:0007669"/>
    <property type="project" value="UniProtKB-ARBA"/>
</dbReference>
<dbReference type="InterPro" id="IPR006029">
    <property type="entry name" value="Neurotrans-gated_channel_TM"/>
</dbReference>
<organism evidence="3 4">
    <name type="scientific">Leptotrombidium deliense</name>
    <dbReference type="NCBI Taxonomy" id="299467"/>
    <lineage>
        <taxon>Eukaryota</taxon>
        <taxon>Metazoa</taxon>
        <taxon>Ecdysozoa</taxon>
        <taxon>Arthropoda</taxon>
        <taxon>Chelicerata</taxon>
        <taxon>Arachnida</taxon>
        <taxon>Acari</taxon>
        <taxon>Acariformes</taxon>
        <taxon>Trombidiformes</taxon>
        <taxon>Prostigmata</taxon>
        <taxon>Anystina</taxon>
        <taxon>Parasitengona</taxon>
        <taxon>Trombiculoidea</taxon>
        <taxon>Trombiculidae</taxon>
        <taxon>Leptotrombidium</taxon>
    </lineage>
</organism>
<dbReference type="OrthoDB" id="6482606at2759"/>
<name>A0A443SF20_9ACAR</name>
<feature type="transmembrane region" description="Helical" evidence="1">
    <location>
        <begin position="138"/>
        <end position="160"/>
    </location>
</feature>